<evidence type="ECO:0000313" key="2">
    <source>
        <dbReference type="EMBL" id="KAA3488136.1"/>
    </source>
</evidence>
<organism evidence="2 3">
    <name type="scientific">Gossypium australe</name>
    <dbReference type="NCBI Taxonomy" id="47621"/>
    <lineage>
        <taxon>Eukaryota</taxon>
        <taxon>Viridiplantae</taxon>
        <taxon>Streptophyta</taxon>
        <taxon>Embryophyta</taxon>
        <taxon>Tracheophyta</taxon>
        <taxon>Spermatophyta</taxon>
        <taxon>Magnoliopsida</taxon>
        <taxon>eudicotyledons</taxon>
        <taxon>Gunneridae</taxon>
        <taxon>Pentapetalae</taxon>
        <taxon>rosids</taxon>
        <taxon>malvids</taxon>
        <taxon>Malvales</taxon>
        <taxon>Malvaceae</taxon>
        <taxon>Malvoideae</taxon>
        <taxon>Gossypium</taxon>
    </lineage>
</organism>
<keyword evidence="2" id="KW-0548">Nucleotidyltransferase</keyword>
<reference evidence="2" key="1">
    <citation type="submission" date="2019-08" db="EMBL/GenBank/DDBJ databases">
        <authorList>
            <person name="Liu F."/>
        </authorList>
    </citation>
    <scope>NUCLEOTIDE SEQUENCE [LARGE SCALE GENOMIC DNA]</scope>
    <source>
        <strain evidence="2">PA1801</strain>
        <tissue evidence="2">Leaf</tissue>
    </source>
</reference>
<evidence type="ECO:0000313" key="3">
    <source>
        <dbReference type="Proteomes" id="UP000325315"/>
    </source>
</evidence>
<dbReference type="Proteomes" id="UP000325315">
    <property type="component" value="Unassembled WGS sequence"/>
</dbReference>
<keyword evidence="3" id="KW-1185">Reference proteome</keyword>
<dbReference type="PANTHER" id="PTHR33710">
    <property type="entry name" value="BNAC02G09200D PROTEIN"/>
    <property type="match status" value="1"/>
</dbReference>
<sequence length="244" mass="28589">MKILSWNVRGLERPQTVLRLKNKLRAINPRILFLIETKLSAKKMELVRLKCGFEYGIDIRAMGFRGGLSLGWKGNSLVSLKSFSSFHVDVEVQDNDCGAKWRLTGFYGNPDERDRNASWNLLRQLSYDHNTPWVDAFDQNGQMLAFRTALEEWNPNDLGFIGRWFTWERGRIISTNIKERLDNRVTTLNWMELFPSYHVEHLNHSFSDHCPILLDTMGGRRNDHRSNAKSFRFEAKWCLESSFE</sequence>
<keyword evidence="2" id="KW-0808">Transferase</keyword>
<dbReference type="InterPro" id="IPR005135">
    <property type="entry name" value="Endo/exonuclease/phosphatase"/>
</dbReference>
<dbReference type="SUPFAM" id="SSF56219">
    <property type="entry name" value="DNase I-like"/>
    <property type="match status" value="1"/>
</dbReference>
<keyword evidence="2" id="KW-0695">RNA-directed DNA polymerase</keyword>
<dbReference type="PANTHER" id="PTHR33710:SF73">
    <property type="entry name" value="ZINC KNUCKLE CX2CX4HX4C DOMAIN-CONTAINING PROTEIN"/>
    <property type="match status" value="1"/>
</dbReference>
<evidence type="ECO:0000259" key="1">
    <source>
        <dbReference type="Pfam" id="PF03372"/>
    </source>
</evidence>
<dbReference type="AlphaFoldDB" id="A0A5B6X3G6"/>
<dbReference type="GO" id="GO:0003964">
    <property type="term" value="F:RNA-directed DNA polymerase activity"/>
    <property type="evidence" value="ECO:0007669"/>
    <property type="project" value="UniProtKB-KW"/>
</dbReference>
<dbReference type="EMBL" id="SMMG02000001">
    <property type="protein sequence ID" value="KAA3488136.1"/>
    <property type="molecule type" value="Genomic_DNA"/>
</dbReference>
<protein>
    <submittedName>
        <fullName evidence="2">Reverse transcriptase</fullName>
    </submittedName>
</protein>
<gene>
    <name evidence="2" type="ORF">EPI10_031911</name>
</gene>
<dbReference type="OrthoDB" id="999895at2759"/>
<dbReference type="Gene3D" id="3.60.10.10">
    <property type="entry name" value="Endonuclease/exonuclease/phosphatase"/>
    <property type="match status" value="1"/>
</dbReference>
<proteinExistence type="predicted"/>
<name>A0A5B6X3G6_9ROSI</name>
<dbReference type="Pfam" id="PF03372">
    <property type="entry name" value="Exo_endo_phos"/>
    <property type="match status" value="1"/>
</dbReference>
<accession>A0A5B6X3G6</accession>
<dbReference type="InterPro" id="IPR036691">
    <property type="entry name" value="Endo/exonu/phosph_ase_sf"/>
</dbReference>
<feature type="domain" description="Endonuclease/exonuclease/phosphatase" evidence="1">
    <location>
        <begin position="4"/>
        <end position="131"/>
    </location>
</feature>
<comment type="caution">
    <text evidence="2">The sequence shown here is derived from an EMBL/GenBank/DDBJ whole genome shotgun (WGS) entry which is preliminary data.</text>
</comment>